<dbReference type="RefSeq" id="WP_122921088.1">
    <property type="nucleotide sequence ID" value="NZ_RHHQ01000025.1"/>
</dbReference>
<name>A0A3M8CWG5_9BACL</name>
<accession>A0A3M8CWG5</accession>
<evidence type="ECO:0000313" key="4">
    <source>
        <dbReference type="Proteomes" id="UP000271031"/>
    </source>
</evidence>
<keyword evidence="4" id="KW-1185">Reference proteome</keyword>
<comment type="similarity">
    <text evidence="1">Belongs to the short-chain dehydrogenases/reductases (SDR) family.</text>
</comment>
<dbReference type="InterPro" id="IPR050259">
    <property type="entry name" value="SDR"/>
</dbReference>
<proteinExistence type="inferred from homology"/>
<sequence>MDLQLTGKTAIVLASTKGLGKATAKTLAVEGANVAICGRDEIALAVTSQEIEQATGRAPLSMKVDVRKPEEIDQLVQATVERFGTVDILIANAGGPPAGSFDQMADEHWQLAFEQNLLSYVRAIRAVLPHMRKQQFGRIVNFTSSSIKEPIPSLILSNTFRTGIVGLAKTLASELGGDGILINTVGPGRIATDRVASLDELAAERLQTDREAIRKQMEEKIPLGRYGEPEEFARVVTFLASPANSYVTGQSLLIDGGMVKSI</sequence>
<dbReference type="InterPro" id="IPR036291">
    <property type="entry name" value="NAD(P)-bd_dom_sf"/>
</dbReference>
<dbReference type="GO" id="GO:0016491">
    <property type="term" value="F:oxidoreductase activity"/>
    <property type="evidence" value="ECO:0007669"/>
    <property type="project" value="UniProtKB-KW"/>
</dbReference>
<dbReference type="Pfam" id="PF13561">
    <property type="entry name" value="adh_short_C2"/>
    <property type="match status" value="1"/>
</dbReference>
<keyword evidence="2" id="KW-0560">Oxidoreductase</keyword>
<dbReference type="AlphaFoldDB" id="A0A3M8CWG5"/>
<dbReference type="OrthoDB" id="9803333at2"/>
<evidence type="ECO:0000313" key="3">
    <source>
        <dbReference type="EMBL" id="RNB80104.1"/>
    </source>
</evidence>
<gene>
    <name evidence="3" type="ORF">EDM56_27205</name>
</gene>
<dbReference type="EMBL" id="RHHQ01000025">
    <property type="protein sequence ID" value="RNB80104.1"/>
    <property type="molecule type" value="Genomic_DNA"/>
</dbReference>
<dbReference type="SUPFAM" id="SSF51735">
    <property type="entry name" value="NAD(P)-binding Rossmann-fold domains"/>
    <property type="match status" value="1"/>
</dbReference>
<dbReference type="PANTHER" id="PTHR42879">
    <property type="entry name" value="3-OXOACYL-(ACYL-CARRIER-PROTEIN) REDUCTASE"/>
    <property type="match status" value="1"/>
</dbReference>
<protein>
    <submittedName>
        <fullName evidence="3">SDR family oxidoreductase</fullName>
    </submittedName>
</protein>
<evidence type="ECO:0000256" key="2">
    <source>
        <dbReference type="ARBA" id="ARBA00023002"/>
    </source>
</evidence>
<comment type="caution">
    <text evidence="3">The sequence shown here is derived from an EMBL/GenBank/DDBJ whole genome shotgun (WGS) entry which is preliminary data.</text>
</comment>
<dbReference type="FunFam" id="3.40.50.720:FF:000084">
    <property type="entry name" value="Short-chain dehydrogenase reductase"/>
    <property type="match status" value="1"/>
</dbReference>
<evidence type="ECO:0000256" key="1">
    <source>
        <dbReference type="ARBA" id="ARBA00006484"/>
    </source>
</evidence>
<dbReference type="GO" id="GO:0008206">
    <property type="term" value="P:bile acid metabolic process"/>
    <property type="evidence" value="ECO:0007669"/>
    <property type="project" value="UniProtKB-ARBA"/>
</dbReference>
<reference evidence="3 4" key="1">
    <citation type="submission" date="2018-10" db="EMBL/GenBank/DDBJ databases">
        <title>Phylogenomics of Brevibacillus.</title>
        <authorList>
            <person name="Dunlap C."/>
        </authorList>
    </citation>
    <scope>NUCLEOTIDE SEQUENCE [LARGE SCALE GENOMIC DNA]</scope>
    <source>
        <strain evidence="3 4">JCM 15716</strain>
    </source>
</reference>
<dbReference type="Gene3D" id="3.40.50.720">
    <property type="entry name" value="NAD(P)-binding Rossmann-like Domain"/>
    <property type="match status" value="1"/>
</dbReference>
<dbReference type="Proteomes" id="UP000271031">
    <property type="component" value="Unassembled WGS sequence"/>
</dbReference>
<dbReference type="CDD" id="cd05344">
    <property type="entry name" value="BKR_like_SDR_like"/>
    <property type="match status" value="1"/>
</dbReference>
<dbReference type="InterPro" id="IPR002347">
    <property type="entry name" value="SDR_fam"/>
</dbReference>
<organism evidence="3 4">
    <name type="scientific">Brevibacillus fluminis</name>
    <dbReference type="NCBI Taxonomy" id="511487"/>
    <lineage>
        <taxon>Bacteria</taxon>
        <taxon>Bacillati</taxon>
        <taxon>Bacillota</taxon>
        <taxon>Bacilli</taxon>
        <taxon>Bacillales</taxon>
        <taxon>Paenibacillaceae</taxon>
        <taxon>Brevibacillus</taxon>
    </lineage>
</organism>
<dbReference type="PANTHER" id="PTHR42879:SF6">
    <property type="entry name" value="NADPH-DEPENDENT REDUCTASE BACG"/>
    <property type="match status" value="1"/>
</dbReference>
<dbReference type="PRINTS" id="PR00081">
    <property type="entry name" value="GDHRDH"/>
</dbReference>